<name>A0AAE1HXK2_9NEOP</name>
<evidence type="ECO:0000259" key="2">
    <source>
        <dbReference type="Pfam" id="PF10551"/>
    </source>
</evidence>
<comment type="caution">
    <text evidence="3">The sequence shown here is derived from an EMBL/GenBank/DDBJ whole genome shotgun (WGS) entry which is preliminary data.</text>
</comment>
<dbReference type="InterPro" id="IPR018289">
    <property type="entry name" value="MULE_transposase_dom"/>
</dbReference>
<dbReference type="Proteomes" id="UP001219518">
    <property type="component" value="Unassembled WGS sequence"/>
</dbReference>
<proteinExistence type="predicted"/>
<dbReference type="EMBL" id="JAHWGI010001404">
    <property type="protein sequence ID" value="KAK3929817.1"/>
    <property type="molecule type" value="Genomic_DNA"/>
</dbReference>
<reference evidence="3" key="1">
    <citation type="submission" date="2021-07" db="EMBL/GenBank/DDBJ databases">
        <authorList>
            <person name="Catto M.A."/>
            <person name="Jacobson A."/>
            <person name="Kennedy G."/>
            <person name="Labadie P."/>
            <person name="Hunt B.G."/>
            <person name="Srinivasan R."/>
        </authorList>
    </citation>
    <scope>NUCLEOTIDE SEQUENCE</scope>
    <source>
        <strain evidence="3">PL_HMW_Pooled</strain>
        <tissue evidence="3">Head</tissue>
    </source>
</reference>
<accession>A0AAE1HXK2</accession>
<protein>
    <submittedName>
        <fullName evidence="3">Oxygen-dependent coproporphyrinogen-III oxidase</fullName>
    </submittedName>
</protein>
<dbReference type="PANTHER" id="PTHR33977:SF1">
    <property type="entry name" value="ZINC ION BINDING PROTEIN"/>
    <property type="match status" value="1"/>
</dbReference>
<dbReference type="AlphaFoldDB" id="A0AAE1HXK2"/>
<feature type="domain" description="MULE transposase" evidence="2">
    <location>
        <begin position="195"/>
        <end position="287"/>
    </location>
</feature>
<feature type="region of interest" description="Disordered" evidence="1">
    <location>
        <begin position="1"/>
        <end position="28"/>
    </location>
</feature>
<dbReference type="Pfam" id="PF10551">
    <property type="entry name" value="MULE"/>
    <property type="match status" value="1"/>
</dbReference>
<reference evidence="3" key="2">
    <citation type="journal article" date="2023" name="BMC Genomics">
        <title>Pest status, molecular evolution, and epigenetic factors derived from the genome assembly of Frankliniella fusca, a thysanopteran phytovirus vector.</title>
        <authorList>
            <person name="Catto M.A."/>
            <person name="Labadie P.E."/>
            <person name="Jacobson A.L."/>
            <person name="Kennedy G.G."/>
            <person name="Srinivasan R."/>
            <person name="Hunt B.G."/>
        </authorList>
    </citation>
    <scope>NUCLEOTIDE SEQUENCE</scope>
    <source>
        <strain evidence="3">PL_HMW_Pooled</strain>
    </source>
</reference>
<gene>
    <name evidence="3" type="ORF">KUF71_020210</name>
</gene>
<evidence type="ECO:0000313" key="3">
    <source>
        <dbReference type="EMBL" id="KAK3929817.1"/>
    </source>
</evidence>
<keyword evidence="4" id="KW-1185">Reference proteome</keyword>
<organism evidence="3 4">
    <name type="scientific">Frankliniella fusca</name>
    <dbReference type="NCBI Taxonomy" id="407009"/>
    <lineage>
        <taxon>Eukaryota</taxon>
        <taxon>Metazoa</taxon>
        <taxon>Ecdysozoa</taxon>
        <taxon>Arthropoda</taxon>
        <taxon>Hexapoda</taxon>
        <taxon>Insecta</taxon>
        <taxon>Pterygota</taxon>
        <taxon>Neoptera</taxon>
        <taxon>Paraneoptera</taxon>
        <taxon>Thysanoptera</taxon>
        <taxon>Terebrantia</taxon>
        <taxon>Thripoidea</taxon>
        <taxon>Thripidae</taxon>
        <taxon>Frankliniella</taxon>
    </lineage>
</organism>
<sequence>MTLHDGMVKTHRKRGEQLRRSDRRKTKGGMKTNELCLSMMSVTYLDNGHVQVEYRDSHSHPCHPRDLHHHPLSDKTNDCINRQLAWSVPPRKIWLSLRDDSYKGQNRYEKPNFTERRRKLHAAGIFSEDDASAVYLKVQSLMQEPHNPILVYKPHGEEMVTVPEGSEKLPLDVFLLAFQTKEQLRMMKEGALSIIAMDETHGTNSYDFKLFNIIVKDTFNLGYPVAHAISNRSDEHTYKFVMKAIRDSCPELSFNCCITDDDPALINALETGMETDVWHILCIWHIHRTVHANVRHHVKNSDLISAMYQVISAMIETDSEEELNHLLDAFFTEYEHKSPSFCKYLRDTFFPKAKKWAKCYRHAEHRDSVYLKRIPNRRLDDLLDLMLQIDEDYYTRYSNALNMERLPNKDLKDIRHVRGAQIATGHVLEEFPNHFKVKSQEKEETGVPVY</sequence>
<dbReference type="PANTHER" id="PTHR33977">
    <property type="entry name" value="ZINC ION BINDING PROTEIN"/>
    <property type="match status" value="1"/>
</dbReference>
<evidence type="ECO:0000313" key="4">
    <source>
        <dbReference type="Proteomes" id="UP001219518"/>
    </source>
</evidence>
<evidence type="ECO:0000256" key="1">
    <source>
        <dbReference type="SAM" id="MobiDB-lite"/>
    </source>
</evidence>